<evidence type="ECO:0000313" key="8">
    <source>
        <dbReference type="Proteomes" id="UP000256405"/>
    </source>
</evidence>
<dbReference type="GO" id="GO:0009306">
    <property type="term" value="P:protein secretion"/>
    <property type="evidence" value="ECO:0007669"/>
    <property type="project" value="InterPro"/>
</dbReference>
<feature type="region of interest" description="Disordered" evidence="5">
    <location>
        <begin position="1629"/>
        <end position="1676"/>
    </location>
</feature>
<proteinExistence type="predicted"/>
<dbReference type="GO" id="GO:0005886">
    <property type="term" value="C:plasma membrane"/>
    <property type="evidence" value="ECO:0007669"/>
    <property type="project" value="InterPro"/>
</dbReference>
<keyword evidence="3" id="KW-1133">Transmembrane helix</keyword>
<accession>A0A3E0E222</accession>
<dbReference type="InterPro" id="IPR007452">
    <property type="entry name" value="TamB_C"/>
</dbReference>
<evidence type="ECO:0000256" key="1">
    <source>
        <dbReference type="ARBA" id="ARBA00004167"/>
    </source>
</evidence>
<organism evidence="7 8">
    <name type="scientific">Algoriphagus antarcticus</name>
    <dbReference type="NCBI Taxonomy" id="238540"/>
    <lineage>
        <taxon>Bacteria</taxon>
        <taxon>Pseudomonadati</taxon>
        <taxon>Bacteroidota</taxon>
        <taxon>Cytophagia</taxon>
        <taxon>Cytophagales</taxon>
        <taxon>Cyclobacteriaceae</taxon>
        <taxon>Algoriphagus</taxon>
    </lineage>
</organism>
<evidence type="ECO:0000313" key="7">
    <source>
        <dbReference type="EMBL" id="REG90976.1"/>
    </source>
</evidence>
<dbReference type="EMBL" id="QUNF01000005">
    <property type="protein sequence ID" value="REG90976.1"/>
    <property type="molecule type" value="Genomic_DNA"/>
</dbReference>
<sequence>MVLAIALILFIRSPWGQGIVVDKATSYVSDKTGTEVRIERLFITFSGNIYLEGLYLEDTKGDTLIYSKNLEAGVAFAPLLSTGNINVTKLDWEGLVARVSRSAETEKFNFDFLIEAFASQPADSTQTVATDTTASDPPKIKLSPISIRDFDITYLDEVMGIDASLLLGELEVTIPGLDLEKYEFDIKQIALQNTKIKYHQTKPFPPSEEPEEEPLMPIVNLDELTLSNVTADYISSPDSQEAQVEIGHLLVELPEANLKTQTVKLTTLALENSSILFHDFSLTSSVDTINSTSSAPFEWPDWIVEANDISIDSTNIEYKSADISIKKGYFNPEAIQITALNLDLENAFIRDEKVGLELNKLEFTEGSGFELREFSTAISLGNEEIEIEDLLLQTNRSKLDGNLTLNYQSIQSLFDQPENASAILTIDELRADVRDSYFFAPELARDTLIQEIAKSPILLTAKAKGNLSAIDISSLNLRWSDTKLTTQGTVGNPTDVELLTFDFPDIKAHTTRKTLIKFVDESALGIKLPENFDLTASAKGKIDDAVADLQLDTDFGNIALNGSYKNSDAISFDTELAVSMLQLGKILQNENLDTVSVTLKAIGEGSSLNDLNASLTSSFTQLGLYGHDYSGLELEGKLENGAGDVRMWIDEEFLNFDLLTKLDLDSLNSKVDLTLDLQGADFYALGFTAKPTRARMMLNANFEGNAAAFDLTTKITDGIIVYEQKSYPFGILDINAKIREDSSSVDIASKILNGYLRTNTNPSELTSSLQGHFRHYLDKADSLHANSQSDVIMNLDMVISEDPLLSEVLLQSLEQFDSARIQVDYFQEIDSLTATIDFPFVNYAGTEVDSLGIRIRSNENVLRMYFGFANLNSGPVTMDQTFVTGQLADSRLYFDFHSYEGEERKYHVSSDIGLDGDTLSYHVSSIDLILKGEQWNIPEKNLVKYSGESLEFKDFKFTNGNQEITWENNVEGFTDENIAVVFDDFRLSTLTSLLNPQELVAGGKMDGRLVMENPFGATGVMGELKIDSLKVFAVPLGNLSLDASAKNLGDYVLALSLKDDGVDLDLNGNFAANEEGGEFDIKLELNRVEIQKLAELSGDQIRDAAGYLTGTVNASGTTTDPQYNGDFQFNEASFVPTQLSTKYLLSDEKISVDNEGLYLNQFTVRDMDGNTFVVDGSVLTESYLNPSFDLNLTAKNFMVINSTNKDTDLFYGKGTIDADVSIQGDLTLPIVNAKLHVQDNTDLTIIIPESQADLVERQGVVLFVNKENPDAILTRQMEETTDVFSGYDISAILTVEPEAVFTIVIDEASGDNLAISGAANLSLDIDPNGRITLSGTYEVNDGHYEMSLYGLVSRRFEIANGGRITWNGDPMDATLDLQAIYKIETSPSALMASQISGSSSASQSQYNQKLDFLVYLNVGGELLKPEISFTLDMPEGARGAFGGNVYSRVLQINEQQDELNKQVFSLLVLNRFFPSTGSDGSNGGAEAIARNSVSQLLSDQMNALSSKLFGDSGLSVGFDVDSYQDGGAQNRTELNINAQQSLFNDRLVVQVGSQVDLEGTPASQQNTASSILANISFEYMLSEDGRWRIRAFRKNQFESIIDGQLVVTGAGLVFNREFNQFRNLWKPEEVKDGEVKTNPIEELEKENDKDKKEQKQVEKEERKKAKANKKSEGNEN</sequence>
<evidence type="ECO:0000256" key="2">
    <source>
        <dbReference type="ARBA" id="ARBA00022692"/>
    </source>
</evidence>
<evidence type="ECO:0000259" key="6">
    <source>
        <dbReference type="Pfam" id="PF04357"/>
    </source>
</evidence>
<dbReference type="Proteomes" id="UP000256405">
    <property type="component" value="Unassembled WGS sequence"/>
</dbReference>
<keyword evidence="2" id="KW-0812">Transmembrane</keyword>
<name>A0A3E0E222_9BACT</name>
<evidence type="ECO:0000256" key="5">
    <source>
        <dbReference type="SAM" id="MobiDB-lite"/>
    </source>
</evidence>
<dbReference type="PANTHER" id="PTHR36985">
    <property type="entry name" value="TRANSLOCATION AND ASSEMBLY MODULE SUBUNIT TAMB"/>
    <property type="match status" value="1"/>
</dbReference>
<evidence type="ECO:0000256" key="3">
    <source>
        <dbReference type="ARBA" id="ARBA00022989"/>
    </source>
</evidence>
<feature type="domain" description="Translocation and assembly module TamB C-terminal" evidence="6">
    <location>
        <begin position="1162"/>
        <end position="1618"/>
    </location>
</feature>
<keyword evidence="8" id="KW-1185">Reference proteome</keyword>
<reference evidence="7 8" key="1">
    <citation type="submission" date="2018-08" db="EMBL/GenBank/DDBJ databases">
        <title>Genomic Encyclopedia of Archaeal and Bacterial Type Strains, Phase II (KMG-II): from individual species to whole genera.</title>
        <authorList>
            <person name="Goeker M."/>
        </authorList>
    </citation>
    <scope>NUCLEOTIDE SEQUENCE [LARGE SCALE GENOMIC DNA]</scope>
    <source>
        <strain evidence="7 8">DSM 15986</strain>
    </source>
</reference>
<gene>
    <name evidence="7" type="ORF">C8N25_10584</name>
</gene>
<dbReference type="RefSeq" id="WP_086539624.1">
    <property type="nucleotide sequence ID" value="NZ_MSSW01000002.1"/>
</dbReference>
<dbReference type="Pfam" id="PF04357">
    <property type="entry name" value="TamB"/>
    <property type="match status" value="1"/>
</dbReference>
<evidence type="ECO:0000256" key="4">
    <source>
        <dbReference type="ARBA" id="ARBA00023136"/>
    </source>
</evidence>
<comment type="caution">
    <text evidence="7">The sequence shown here is derived from an EMBL/GenBank/DDBJ whole genome shotgun (WGS) entry which is preliminary data.</text>
</comment>
<feature type="compositionally biased region" description="Basic and acidic residues" evidence="5">
    <location>
        <begin position="1646"/>
        <end position="1676"/>
    </location>
</feature>
<comment type="subcellular location">
    <subcellularLocation>
        <location evidence="1">Membrane</location>
        <topology evidence="1">Single-pass membrane protein</topology>
    </subcellularLocation>
</comment>
<dbReference type="OrthoDB" id="9811276at2"/>
<dbReference type="PANTHER" id="PTHR36985:SF1">
    <property type="entry name" value="TRANSLOCATION AND ASSEMBLY MODULE SUBUNIT TAMB"/>
    <property type="match status" value="1"/>
</dbReference>
<keyword evidence="4" id="KW-0472">Membrane</keyword>
<protein>
    <submittedName>
        <fullName evidence="7">Uncharacterized protein DUF490</fullName>
    </submittedName>
</protein>